<dbReference type="Gene3D" id="3.40.50.10050">
    <property type="entry name" value="Translation initiation factor IF- 2, domain 3"/>
    <property type="match status" value="1"/>
</dbReference>
<dbReference type="Proteomes" id="UP000054166">
    <property type="component" value="Unassembled WGS sequence"/>
</dbReference>
<dbReference type="AlphaFoldDB" id="A0A0C3GA90"/>
<dbReference type="PANTHER" id="PTHR43381:SF20">
    <property type="entry name" value="TRANSLATION INITIATION FACTOR IF-2, MITOCHONDRIAL"/>
    <property type="match status" value="1"/>
</dbReference>
<keyword evidence="7" id="KW-0496">Mitochondrion</keyword>
<reference evidence="12" key="2">
    <citation type="submission" date="2015-01" db="EMBL/GenBank/DDBJ databases">
        <title>Evolutionary Origins and Diversification of the Mycorrhizal Mutualists.</title>
        <authorList>
            <consortium name="DOE Joint Genome Institute"/>
            <consortium name="Mycorrhizal Genomics Consortium"/>
            <person name="Kohler A."/>
            <person name="Kuo A."/>
            <person name="Nagy L.G."/>
            <person name="Floudas D."/>
            <person name="Copeland A."/>
            <person name="Barry K.W."/>
            <person name="Cichocki N."/>
            <person name="Veneault-Fourrey C."/>
            <person name="LaButti K."/>
            <person name="Lindquist E.A."/>
            <person name="Lipzen A."/>
            <person name="Lundell T."/>
            <person name="Morin E."/>
            <person name="Murat C."/>
            <person name="Riley R."/>
            <person name="Ohm R."/>
            <person name="Sun H."/>
            <person name="Tunlid A."/>
            <person name="Henrissat B."/>
            <person name="Grigoriev I.V."/>
            <person name="Hibbett D.S."/>
            <person name="Martin F."/>
        </authorList>
    </citation>
    <scope>NUCLEOTIDE SEQUENCE [LARGE SCALE GENOMIC DNA]</scope>
    <source>
        <strain evidence="12">F 1598</strain>
    </source>
</reference>
<dbReference type="InterPro" id="IPR000178">
    <property type="entry name" value="TF_IF2_bacterial-like"/>
</dbReference>
<proteinExistence type="inferred from homology"/>
<comment type="subcellular location">
    <subcellularLocation>
        <location evidence="1">Mitochondrion</location>
    </subcellularLocation>
</comment>
<evidence type="ECO:0000256" key="6">
    <source>
        <dbReference type="ARBA" id="ARBA00022946"/>
    </source>
</evidence>
<dbReference type="Gene3D" id="3.40.50.300">
    <property type="entry name" value="P-loop containing nucleotide triphosphate hydrolases"/>
    <property type="match status" value="1"/>
</dbReference>
<dbReference type="PRINTS" id="PR00315">
    <property type="entry name" value="ELONGATNFCT"/>
</dbReference>
<dbReference type="InterPro" id="IPR027417">
    <property type="entry name" value="P-loop_NTPase"/>
</dbReference>
<accession>A0A0C3GA90</accession>
<feature type="domain" description="Tr-type G" evidence="10">
    <location>
        <begin position="104"/>
        <end position="284"/>
    </location>
</feature>
<dbReference type="HOGENOM" id="CLU_006301_5_2_1"/>
<dbReference type="SUPFAM" id="SSF52156">
    <property type="entry name" value="Initiation factor IF2/eIF5b, domain 3"/>
    <property type="match status" value="1"/>
</dbReference>
<keyword evidence="12" id="KW-1185">Reference proteome</keyword>
<evidence type="ECO:0000313" key="12">
    <source>
        <dbReference type="Proteomes" id="UP000054166"/>
    </source>
</evidence>
<organism evidence="11 12">
    <name type="scientific">Piloderma croceum (strain F 1598)</name>
    <dbReference type="NCBI Taxonomy" id="765440"/>
    <lineage>
        <taxon>Eukaryota</taxon>
        <taxon>Fungi</taxon>
        <taxon>Dikarya</taxon>
        <taxon>Basidiomycota</taxon>
        <taxon>Agaricomycotina</taxon>
        <taxon>Agaricomycetes</taxon>
        <taxon>Agaricomycetidae</taxon>
        <taxon>Atheliales</taxon>
        <taxon>Atheliaceae</taxon>
        <taxon>Piloderma</taxon>
    </lineage>
</organism>
<dbReference type="InterPro" id="IPR053905">
    <property type="entry name" value="EF-G-like_DII"/>
</dbReference>
<dbReference type="FunFam" id="2.40.30.10:FF:000008">
    <property type="entry name" value="Translation initiation factor IF-2"/>
    <property type="match status" value="1"/>
</dbReference>
<dbReference type="NCBIfam" id="TIGR00231">
    <property type="entry name" value="small_GTP"/>
    <property type="match status" value="1"/>
</dbReference>
<protein>
    <recommendedName>
        <fullName evidence="9">Translation initiation factor IF-2, mitochondrial</fullName>
    </recommendedName>
</protein>
<dbReference type="InterPro" id="IPR023115">
    <property type="entry name" value="TIF_IF2_dom3"/>
</dbReference>
<keyword evidence="4" id="KW-0547">Nucleotide-binding</keyword>
<dbReference type="GO" id="GO:0003743">
    <property type="term" value="F:translation initiation factor activity"/>
    <property type="evidence" value="ECO:0007669"/>
    <property type="project" value="UniProtKB-KW"/>
</dbReference>
<dbReference type="PROSITE" id="PS51722">
    <property type="entry name" value="G_TR_2"/>
    <property type="match status" value="1"/>
</dbReference>
<evidence type="ECO:0000259" key="10">
    <source>
        <dbReference type="PROSITE" id="PS51722"/>
    </source>
</evidence>
<dbReference type="Gene3D" id="2.40.30.10">
    <property type="entry name" value="Translation factors"/>
    <property type="match status" value="2"/>
</dbReference>
<dbReference type="GO" id="GO:0003924">
    <property type="term" value="F:GTPase activity"/>
    <property type="evidence" value="ECO:0007669"/>
    <property type="project" value="InterPro"/>
</dbReference>
<dbReference type="FunFam" id="3.40.50.10050:FF:000001">
    <property type="entry name" value="Translation initiation factor IF-2"/>
    <property type="match status" value="1"/>
</dbReference>
<name>A0A0C3GA90_PILCF</name>
<evidence type="ECO:0000256" key="3">
    <source>
        <dbReference type="ARBA" id="ARBA00022540"/>
    </source>
</evidence>
<dbReference type="SUPFAM" id="SSF52540">
    <property type="entry name" value="P-loop containing nucleoside triphosphate hydrolases"/>
    <property type="match status" value="1"/>
</dbReference>
<evidence type="ECO:0000313" key="11">
    <source>
        <dbReference type="EMBL" id="KIM87546.1"/>
    </source>
</evidence>
<dbReference type="CDD" id="cd03692">
    <property type="entry name" value="mtIF2_IVc"/>
    <property type="match status" value="1"/>
</dbReference>
<dbReference type="NCBIfam" id="TIGR00487">
    <property type="entry name" value="IF-2"/>
    <property type="match status" value="1"/>
</dbReference>
<dbReference type="PANTHER" id="PTHR43381">
    <property type="entry name" value="TRANSLATION INITIATION FACTOR IF-2-RELATED"/>
    <property type="match status" value="1"/>
</dbReference>
<reference evidence="11 12" key="1">
    <citation type="submission" date="2014-04" db="EMBL/GenBank/DDBJ databases">
        <authorList>
            <consortium name="DOE Joint Genome Institute"/>
            <person name="Kuo A."/>
            <person name="Tarkka M."/>
            <person name="Buscot F."/>
            <person name="Kohler A."/>
            <person name="Nagy L.G."/>
            <person name="Floudas D."/>
            <person name="Copeland A."/>
            <person name="Barry K.W."/>
            <person name="Cichocki N."/>
            <person name="Veneault-Fourrey C."/>
            <person name="LaButti K."/>
            <person name="Lindquist E.A."/>
            <person name="Lipzen A."/>
            <person name="Lundell T."/>
            <person name="Morin E."/>
            <person name="Murat C."/>
            <person name="Sun H."/>
            <person name="Tunlid A."/>
            <person name="Henrissat B."/>
            <person name="Grigoriev I.V."/>
            <person name="Hibbett D.S."/>
            <person name="Martin F."/>
            <person name="Nordberg H.P."/>
            <person name="Cantor M.N."/>
            <person name="Hua S.X."/>
        </authorList>
    </citation>
    <scope>NUCLEOTIDE SEQUENCE [LARGE SCALE GENOMIC DNA]</scope>
    <source>
        <strain evidence="11 12">F 1598</strain>
    </source>
</reference>
<keyword evidence="5" id="KW-0648">Protein biosynthesis</keyword>
<dbReference type="Pfam" id="PF22042">
    <property type="entry name" value="EF-G_D2"/>
    <property type="match status" value="1"/>
</dbReference>
<evidence type="ECO:0000256" key="5">
    <source>
        <dbReference type="ARBA" id="ARBA00022917"/>
    </source>
</evidence>
<comment type="similarity">
    <text evidence="2">Belongs to the TRAFAC class translation factor GTPase superfamily. Classic translation factor GTPase family. IF-2 subfamily.</text>
</comment>
<keyword evidence="6" id="KW-0809">Transit peptide</keyword>
<dbReference type="InterPro" id="IPR009000">
    <property type="entry name" value="Transl_B-barrel_sf"/>
</dbReference>
<evidence type="ECO:0000256" key="7">
    <source>
        <dbReference type="ARBA" id="ARBA00023128"/>
    </source>
</evidence>
<dbReference type="InterPro" id="IPR000795">
    <property type="entry name" value="T_Tr_GTP-bd_dom"/>
</dbReference>
<dbReference type="Pfam" id="PF00009">
    <property type="entry name" value="GTP_EFTU"/>
    <property type="match status" value="1"/>
</dbReference>
<evidence type="ECO:0000256" key="8">
    <source>
        <dbReference type="ARBA" id="ARBA00023134"/>
    </source>
</evidence>
<dbReference type="InterPro" id="IPR015760">
    <property type="entry name" value="TIF_IF2"/>
</dbReference>
<dbReference type="InterPro" id="IPR005225">
    <property type="entry name" value="Small_GTP-bd"/>
</dbReference>
<dbReference type="STRING" id="765440.A0A0C3GA90"/>
<evidence type="ECO:0000256" key="1">
    <source>
        <dbReference type="ARBA" id="ARBA00004173"/>
    </source>
</evidence>
<evidence type="ECO:0000256" key="2">
    <source>
        <dbReference type="ARBA" id="ARBA00007733"/>
    </source>
</evidence>
<dbReference type="FunFam" id="3.40.50.300:FF:000019">
    <property type="entry name" value="Translation initiation factor IF-2"/>
    <property type="match status" value="1"/>
</dbReference>
<gene>
    <name evidence="11" type="ORF">PILCRDRAFT_63372</name>
</gene>
<dbReference type="InterPro" id="IPR036925">
    <property type="entry name" value="TIF_IF2_dom3_sf"/>
</dbReference>
<keyword evidence="8" id="KW-0342">GTP-binding</keyword>
<dbReference type="SUPFAM" id="SSF50447">
    <property type="entry name" value="Translation proteins"/>
    <property type="match status" value="2"/>
</dbReference>
<dbReference type="OrthoDB" id="361630at2759"/>
<dbReference type="InParanoid" id="A0A0C3GA90"/>
<dbReference type="FunCoup" id="A0A0C3GA90">
    <property type="interactions" value="449"/>
</dbReference>
<sequence length="643" mass="69361">MREGEERENRRKAKLTRKVLPDVFIPSTVSVGQLARLLNVRLKQLQKKMVTAGMAEESAYDHVLTSDYAALLVGEFNRNPIINDEAAFDIYPRPAHPDPSTLSLRPPIVTIMGHVDHGKTTLLDTLRSASVAKGEAGGITQHIGAFSVPVPVPEGSTEEQPRTITFLDTPGHAAFSAMRARGAGVTDIIVLVVAADDGVMPQTREVIELAKKDEENVGVVVAINKVDKPSANVGNVTQALMTEGIQLESYGGDTPGVEVSGLTGQGLDRLVETISVMAEMQDLRAERDGQVHGYVLESNVRKGLGPVATVLIVRGCLTTASHIIAGTCHGKVRVMTDSAGAPVKAAYPGMAVAVSGWRELPNAGDEVLSGSEADVKKAFANRQRKAEVEASLVDMEAINAQRIEERRKEEDKEEGATDEVQAVESGPKELRLVIKGDVSGSVEAIEGALQGIGNKDAVVKIVSTGVGDVSESDVMMAQTAEGMILAFSVNIPRAVENIAASNNVPIYSSAIIYRVMEEVRNRVVALLPPIIETQVIGEANVLELFTINLKGRRTKQVAGCRVINGLVEKSRNARVIRNGVTVYQGKAVFVSLRWPLETLKQGKRDVLEIRKGTECGMSFTDFEDLRQDDLIQMYQEIEKPGTL</sequence>
<dbReference type="Pfam" id="PF11987">
    <property type="entry name" value="IF-2"/>
    <property type="match status" value="1"/>
</dbReference>
<dbReference type="GO" id="GO:0005525">
    <property type="term" value="F:GTP binding"/>
    <property type="evidence" value="ECO:0007669"/>
    <property type="project" value="UniProtKB-KW"/>
</dbReference>
<evidence type="ECO:0000256" key="9">
    <source>
        <dbReference type="ARBA" id="ARBA00044200"/>
    </source>
</evidence>
<dbReference type="GO" id="GO:0005739">
    <property type="term" value="C:mitochondrion"/>
    <property type="evidence" value="ECO:0007669"/>
    <property type="project" value="UniProtKB-SubCell"/>
</dbReference>
<evidence type="ECO:0000256" key="4">
    <source>
        <dbReference type="ARBA" id="ARBA00022741"/>
    </source>
</evidence>
<keyword evidence="3" id="KW-0396">Initiation factor</keyword>
<dbReference type="CDD" id="cd01887">
    <property type="entry name" value="IF2_eIF5B"/>
    <property type="match status" value="1"/>
</dbReference>
<dbReference type="EMBL" id="KN832979">
    <property type="protein sequence ID" value="KIM87546.1"/>
    <property type="molecule type" value="Genomic_DNA"/>
</dbReference>